<feature type="active site" description="Tele-AMP-histidine intermediate" evidence="2">
    <location>
        <position position="146"/>
    </location>
</feature>
<keyword evidence="6" id="KW-0808">Transferase</keyword>
<feature type="short sequence motif" description="Histidine triad motif" evidence="4">
    <location>
        <begin position="144"/>
        <end position="148"/>
    </location>
</feature>
<dbReference type="InterPro" id="IPR011146">
    <property type="entry name" value="HIT-like"/>
</dbReference>
<dbReference type="GO" id="GO:0000166">
    <property type="term" value="F:nucleotide binding"/>
    <property type="evidence" value="ECO:0007669"/>
    <property type="project" value="UniProtKB-KW"/>
</dbReference>
<feature type="binding site" evidence="3">
    <location>
        <position position="148"/>
    </location>
    <ligand>
        <name>substrate</name>
    </ligand>
</feature>
<evidence type="ECO:0000313" key="7">
    <source>
        <dbReference type="Proteomes" id="UP000316181"/>
    </source>
</evidence>
<dbReference type="CDD" id="cd01275">
    <property type="entry name" value="FHIT"/>
    <property type="match status" value="1"/>
</dbReference>
<organism evidence="6 7">
    <name type="scientific">Rarobacter incanus</name>
    <dbReference type="NCBI Taxonomy" id="153494"/>
    <lineage>
        <taxon>Bacteria</taxon>
        <taxon>Bacillati</taxon>
        <taxon>Actinomycetota</taxon>
        <taxon>Actinomycetes</taxon>
        <taxon>Micrococcales</taxon>
        <taxon>Rarobacteraceae</taxon>
        <taxon>Rarobacter</taxon>
    </lineage>
</organism>
<dbReference type="SUPFAM" id="SSF54197">
    <property type="entry name" value="HIT-like"/>
    <property type="match status" value="1"/>
</dbReference>
<dbReference type="GO" id="GO:0016779">
    <property type="term" value="F:nucleotidyltransferase activity"/>
    <property type="evidence" value="ECO:0007669"/>
    <property type="project" value="UniProtKB-KW"/>
</dbReference>
<name>A0A542SMM9_9MICO</name>
<dbReference type="PANTHER" id="PTHR42997:SF1">
    <property type="entry name" value="AP-4-A PHOSPHORYLASE"/>
    <property type="match status" value="1"/>
</dbReference>
<dbReference type="InterPro" id="IPR039383">
    <property type="entry name" value="FHIT"/>
</dbReference>
<dbReference type="RefSeq" id="WP_246043482.1">
    <property type="nucleotide sequence ID" value="NZ_BAAATB010000008.1"/>
</dbReference>
<comment type="caution">
    <text evidence="6">The sequence shown here is derived from an EMBL/GenBank/DDBJ whole genome shotgun (WGS) entry which is preliminary data.</text>
</comment>
<evidence type="ECO:0000256" key="2">
    <source>
        <dbReference type="PIRSR" id="PIRSR639383-1"/>
    </source>
</evidence>
<dbReference type="Gene3D" id="3.30.428.10">
    <property type="entry name" value="HIT-like"/>
    <property type="match status" value="1"/>
</dbReference>
<dbReference type="AlphaFoldDB" id="A0A542SMM9"/>
<keyword evidence="7" id="KW-1185">Reference proteome</keyword>
<dbReference type="Proteomes" id="UP000316181">
    <property type="component" value="Unassembled WGS sequence"/>
</dbReference>
<evidence type="ECO:0000259" key="5">
    <source>
        <dbReference type="PROSITE" id="PS51084"/>
    </source>
</evidence>
<accession>A0A542SMM9</accession>
<protein>
    <submittedName>
        <fullName evidence="6">ATP adenylyltransferase</fullName>
    </submittedName>
</protein>
<evidence type="ECO:0000313" key="6">
    <source>
        <dbReference type="EMBL" id="TQK75891.1"/>
    </source>
</evidence>
<dbReference type="InterPro" id="IPR052908">
    <property type="entry name" value="AP-4-A_phosphorylase"/>
</dbReference>
<evidence type="ECO:0000256" key="4">
    <source>
        <dbReference type="PROSITE-ProRule" id="PRU00464"/>
    </source>
</evidence>
<dbReference type="PANTHER" id="PTHR42997">
    <property type="entry name" value="HIT FAMILY HYDROLASE"/>
    <property type="match status" value="1"/>
</dbReference>
<dbReference type="Pfam" id="PF01230">
    <property type="entry name" value="HIT"/>
    <property type="match status" value="1"/>
</dbReference>
<keyword evidence="1" id="KW-0547">Nucleotide-binding</keyword>
<evidence type="ECO:0000256" key="3">
    <source>
        <dbReference type="PIRSR" id="PIRSR639383-2"/>
    </source>
</evidence>
<dbReference type="InterPro" id="IPR036265">
    <property type="entry name" value="HIT-like_sf"/>
</dbReference>
<proteinExistence type="predicted"/>
<dbReference type="EMBL" id="VFNV01000001">
    <property type="protein sequence ID" value="TQK75891.1"/>
    <property type="molecule type" value="Genomic_DNA"/>
</dbReference>
<feature type="domain" description="HIT" evidence="5">
    <location>
        <begin position="49"/>
        <end position="159"/>
    </location>
</feature>
<dbReference type="PROSITE" id="PS51084">
    <property type="entry name" value="HIT_2"/>
    <property type="match status" value="1"/>
</dbReference>
<sequence length="191" mass="21224">MTKERAPQVDRAAVFAGDADGLERLWTPHRMAYIDGEAKPADRSERQCPFCAAANADDDEGHLVVARGKLAYVICNLFPYNSGHLLICPYRHVADYTDLTVPERDEVAELTQRAMVVVRSVMGPDGFNLGMNQGDVAGAGIAAHLHQHVVPRWSGDANFFPIIAQTKAMPQLLADTRRRLAEAWHIEKEYK</sequence>
<keyword evidence="6" id="KW-0548">Nucleotidyltransferase</keyword>
<evidence type="ECO:0000256" key="1">
    <source>
        <dbReference type="ARBA" id="ARBA00022741"/>
    </source>
</evidence>
<gene>
    <name evidence="6" type="ORF">FB389_0533</name>
</gene>
<reference evidence="6 7" key="1">
    <citation type="submission" date="2019-06" db="EMBL/GenBank/DDBJ databases">
        <title>Sequencing the genomes of 1000 actinobacteria strains.</title>
        <authorList>
            <person name="Klenk H.-P."/>
        </authorList>
    </citation>
    <scope>NUCLEOTIDE SEQUENCE [LARGE SCALE GENOMIC DNA]</scope>
    <source>
        <strain evidence="6 7">DSM 10596</strain>
    </source>
</reference>
<feature type="binding site" evidence="3">
    <location>
        <position position="76"/>
    </location>
    <ligand>
        <name>substrate</name>
    </ligand>
</feature>